<dbReference type="RefSeq" id="WP_269880454.1">
    <property type="nucleotide sequence ID" value="NZ_JAQAGZ010000003.1"/>
</dbReference>
<accession>A0ABT4Q5C2</accession>
<evidence type="ECO:0000313" key="1">
    <source>
        <dbReference type="EMBL" id="MCZ8512066.1"/>
    </source>
</evidence>
<comment type="caution">
    <text evidence="1">The sequence shown here is derived from an EMBL/GenBank/DDBJ whole genome shotgun (WGS) entry which is preliminary data.</text>
</comment>
<evidence type="ECO:0000313" key="2">
    <source>
        <dbReference type="Proteomes" id="UP001527882"/>
    </source>
</evidence>
<dbReference type="EMBL" id="JAQAGZ010000003">
    <property type="protein sequence ID" value="MCZ8512066.1"/>
    <property type="molecule type" value="Genomic_DNA"/>
</dbReference>
<gene>
    <name evidence="1" type="ORF">O9H85_06420</name>
</gene>
<organism evidence="1 2">
    <name type="scientific">Paenibacillus gyeongsangnamensis</name>
    <dbReference type="NCBI Taxonomy" id="3388067"/>
    <lineage>
        <taxon>Bacteria</taxon>
        <taxon>Bacillati</taxon>
        <taxon>Bacillota</taxon>
        <taxon>Bacilli</taxon>
        <taxon>Bacillales</taxon>
        <taxon>Paenibacillaceae</taxon>
        <taxon>Paenibacillus</taxon>
    </lineage>
</organism>
<keyword evidence="2" id="KW-1185">Reference proteome</keyword>
<name>A0ABT4Q5C2_9BACL</name>
<protein>
    <submittedName>
        <fullName evidence="1">Uncharacterized protein</fullName>
    </submittedName>
</protein>
<dbReference type="Proteomes" id="UP001527882">
    <property type="component" value="Unassembled WGS sequence"/>
</dbReference>
<sequence>MSWTESLGRLASQLTTHKPSLYPTEELDDLVDIRIGKLPVGGFTGEQLPYAHAVKAGLHLFNESLDASHELSQMIENATGSYWHGIMHRMEGDYSNAKYWFHRVSRHPVYEELAREAAAFVEESTHANVGNSVLRRTFEKIADGGAWDAFAFVDAVEQQVTVARDETAEQLLLHIQWLEMRLLLKYAYARSGGGGLLVEPR</sequence>
<proteinExistence type="predicted"/>
<reference evidence="1 2" key="1">
    <citation type="submission" date="2022-12" db="EMBL/GenBank/DDBJ databases">
        <title>Draft genome sequence of Paenibacillus sp. dW9.</title>
        <authorList>
            <person name="Choi E.-W."/>
            <person name="Kim D.-U."/>
        </authorList>
    </citation>
    <scope>NUCLEOTIDE SEQUENCE [LARGE SCALE GENOMIC DNA]</scope>
    <source>
        <strain evidence="2">dW9</strain>
    </source>
</reference>